<feature type="signal peptide" evidence="1">
    <location>
        <begin position="1"/>
        <end position="24"/>
    </location>
</feature>
<dbReference type="RefSeq" id="WP_263540841.1">
    <property type="nucleotide sequence ID" value="NZ_JAOVZO020000019.1"/>
</dbReference>
<dbReference type="Pfam" id="PF20101">
    <property type="entry name" value="DUF6491"/>
    <property type="match status" value="1"/>
</dbReference>
<comment type="caution">
    <text evidence="2">The sequence shown here is derived from an EMBL/GenBank/DDBJ whole genome shotgun (WGS) entry which is preliminary data.</text>
</comment>
<proteinExistence type="predicted"/>
<organism evidence="2 3">
    <name type="scientific">Tahibacter soli</name>
    <dbReference type="NCBI Taxonomy" id="2983605"/>
    <lineage>
        <taxon>Bacteria</taxon>
        <taxon>Pseudomonadati</taxon>
        <taxon>Pseudomonadota</taxon>
        <taxon>Gammaproteobacteria</taxon>
        <taxon>Lysobacterales</taxon>
        <taxon>Rhodanobacteraceae</taxon>
        <taxon>Tahibacter</taxon>
    </lineage>
</organism>
<reference evidence="2" key="1">
    <citation type="submission" date="2023-02" db="EMBL/GenBank/DDBJ databases">
        <title>Tahibacter soli sp. nov. isolated from soil.</title>
        <authorList>
            <person name="Baek J.H."/>
            <person name="Lee J.K."/>
            <person name="Choi D.G."/>
            <person name="Jeon C.O."/>
        </authorList>
    </citation>
    <scope>NUCLEOTIDE SEQUENCE</scope>
    <source>
        <strain evidence="2">BL</strain>
    </source>
</reference>
<dbReference type="Proteomes" id="UP001139971">
    <property type="component" value="Unassembled WGS sequence"/>
</dbReference>
<sequence>MTRHILAAACIAVAALAAASSAHASTDREKERLAFYERHAGSPVDDMPFWRLVRYEAFGDEAVAVWTGVNTVWLIKVRPPCVELPWAKAIALTSNGQHRVSTKFDHVLAGRDRCMIGSIQPIDYKALRAEEKAQTAREKAAAR</sequence>
<feature type="chain" id="PRO_5040755949" evidence="1">
    <location>
        <begin position="25"/>
        <end position="143"/>
    </location>
</feature>
<name>A0A9X4BJB8_9GAMM</name>
<protein>
    <submittedName>
        <fullName evidence="2">DUF6491 family protein</fullName>
    </submittedName>
</protein>
<evidence type="ECO:0000313" key="3">
    <source>
        <dbReference type="Proteomes" id="UP001139971"/>
    </source>
</evidence>
<evidence type="ECO:0000256" key="1">
    <source>
        <dbReference type="SAM" id="SignalP"/>
    </source>
</evidence>
<accession>A0A9X4BJB8</accession>
<dbReference type="InterPro" id="IPR045500">
    <property type="entry name" value="DUF6491"/>
</dbReference>
<dbReference type="EMBL" id="JAOVZO020000019">
    <property type="protein sequence ID" value="MDC8014921.1"/>
    <property type="molecule type" value="Genomic_DNA"/>
</dbReference>
<keyword evidence="1" id="KW-0732">Signal</keyword>
<gene>
    <name evidence="2" type="ORF">OD750_020440</name>
</gene>
<dbReference type="AlphaFoldDB" id="A0A9X4BJB8"/>
<evidence type="ECO:0000313" key="2">
    <source>
        <dbReference type="EMBL" id="MDC8014921.1"/>
    </source>
</evidence>
<keyword evidence="3" id="KW-1185">Reference proteome</keyword>